<dbReference type="AlphaFoldDB" id="A0A923MC55"/>
<accession>A0A923MC55</accession>
<feature type="region of interest" description="Disordered" evidence="1">
    <location>
        <begin position="30"/>
        <end position="50"/>
    </location>
</feature>
<dbReference type="EMBL" id="JACORU010000011">
    <property type="protein sequence ID" value="MBC5767476.1"/>
    <property type="molecule type" value="Genomic_DNA"/>
</dbReference>
<dbReference type="Gene3D" id="2.40.50.320">
    <property type="entry name" value="Copper binding periplasmic protein CusF"/>
    <property type="match status" value="1"/>
</dbReference>
<dbReference type="InterPro" id="IPR042230">
    <property type="entry name" value="CusF_sf"/>
</dbReference>
<reference evidence="3" key="1">
    <citation type="submission" date="2020-08" db="EMBL/GenBank/DDBJ databases">
        <title>Ramlibacter sp. GTP1 16S ribosomal RNA gene genome sequencing and assembly.</title>
        <authorList>
            <person name="Kang M."/>
        </authorList>
    </citation>
    <scope>NUCLEOTIDE SEQUENCE</scope>
    <source>
        <strain evidence="3">GTP1</strain>
    </source>
</reference>
<organism evidence="3 4">
    <name type="scientific">Ramlibacter albus</name>
    <dbReference type="NCBI Taxonomy" id="2079448"/>
    <lineage>
        <taxon>Bacteria</taxon>
        <taxon>Pseudomonadati</taxon>
        <taxon>Pseudomonadota</taxon>
        <taxon>Betaproteobacteria</taxon>
        <taxon>Burkholderiales</taxon>
        <taxon>Comamonadaceae</taxon>
        <taxon>Ramlibacter</taxon>
    </lineage>
</organism>
<evidence type="ECO:0000256" key="2">
    <source>
        <dbReference type="SAM" id="SignalP"/>
    </source>
</evidence>
<comment type="caution">
    <text evidence="3">The sequence shown here is derived from an EMBL/GenBank/DDBJ whole genome shotgun (WGS) entry which is preliminary data.</text>
</comment>
<dbReference type="RefSeq" id="WP_187083970.1">
    <property type="nucleotide sequence ID" value="NZ_JACORU010000011.1"/>
</dbReference>
<dbReference type="InterPro" id="IPR021647">
    <property type="entry name" value="CusF_Ec"/>
</dbReference>
<dbReference type="Pfam" id="PF11604">
    <property type="entry name" value="CusF_Ec"/>
    <property type="match status" value="1"/>
</dbReference>
<gene>
    <name evidence="3" type="ORF">H8R02_23620</name>
</gene>
<feature type="chain" id="PRO_5038101416" evidence="2">
    <location>
        <begin position="26"/>
        <end position="114"/>
    </location>
</feature>
<keyword evidence="2" id="KW-0732">Signal</keyword>
<evidence type="ECO:0000313" key="3">
    <source>
        <dbReference type="EMBL" id="MBC5767476.1"/>
    </source>
</evidence>
<protein>
    <submittedName>
        <fullName evidence="3">Copper-binding protein</fullName>
    </submittedName>
</protein>
<sequence>MKAIKHALLSAAVGAAAVLPLTVQAQANATGSAATAKPAAGEMTEAEVRKVDKDSKKITLKHGAIKNLDMPPMTMVFGVSDEKLLDKVQAGDKVRFTATGEGGKYTVTDLQPVK</sequence>
<feature type="signal peptide" evidence="2">
    <location>
        <begin position="1"/>
        <end position="25"/>
    </location>
</feature>
<evidence type="ECO:0000256" key="1">
    <source>
        <dbReference type="SAM" id="MobiDB-lite"/>
    </source>
</evidence>
<proteinExistence type="predicted"/>
<feature type="compositionally biased region" description="Low complexity" evidence="1">
    <location>
        <begin position="30"/>
        <end position="41"/>
    </location>
</feature>
<dbReference type="Proteomes" id="UP000596827">
    <property type="component" value="Unassembled WGS sequence"/>
</dbReference>
<keyword evidence="4" id="KW-1185">Reference proteome</keyword>
<name>A0A923MC55_9BURK</name>
<evidence type="ECO:0000313" key="4">
    <source>
        <dbReference type="Proteomes" id="UP000596827"/>
    </source>
</evidence>